<name>A0A8D8Q2J9_9HEMI</name>
<dbReference type="PANTHER" id="PTHR42643">
    <property type="entry name" value="IONOTROPIC RECEPTOR 20A-RELATED"/>
    <property type="match status" value="1"/>
</dbReference>
<sequence>MLVIFSATLFLLLLVQYSNATLNQDPLQHEEQLPRLFNLVSNNGTQNENASLLGNHSLAMEHWTKRKSLKTLLINEVAKFHEVEGQDDYDDLDLTLGNEVNPQPGDGNTDKNITDKISNVLIDVVLGLGVPRMTLISDDMNGNVTKNNLLRDLQNGGLSLSHYFFNSTRDMKYLVQDVERWHNKLRKLVYVIYVRKFYMEQIILKIRQSDSMIRRQIVYIFISSEPKLSRFFQENILEAMKIIVISKSRPGVYEILYNQASSNSRGSLERVNWWSLTPIKKGLFQYPLLPPASKVYSNFHARTLFIPILHKPPWNFVYYSNDTIISIQSGRDDKLLSLLASKLNFRYNFTDPPERNQASALGLVINREADMFMGDLTLTYERNQVVEFTFFTLADSEAFLTHAPGTLNEALALLRPFHWKVWPPLILSAVVAGPVLYLIIKLQLRWRTVNVSQSNLDRLFSDCVWFILVILLKQNGKFPSYTTTGRMMALLFSLSATYVIVDYYSATLTSILAKPQKEQPIRNMEQLVDVMRSKEYQTFVEKNSASQSMLENGTGELVKDLWRHWRLMRRQQTYLVDSNEEAMLLVRDRDDHVLLGGRETLFYDAKRFGSHYYHLGEKLNTRYSAVAVQMGCPYMENFNIILLRLFEAGIIDKITDDEYRDLVNQVQISSTSLSTASSADSAAIDNAAADVSSSTEDDNDGESVSKTSDETDEKKMKPLSMKPLQGCFYILLIGYILSTIVFLTEYLKDSPTPDEDLTKVAAYYTPPPPDIYAISRQLLYNMRRHHTRRIKEPDTIPARRSLWRQFWVWRQRK</sequence>
<evidence type="ECO:0000256" key="1">
    <source>
        <dbReference type="ARBA" id="ARBA00004651"/>
    </source>
</evidence>
<reference evidence="13" key="1">
    <citation type="submission" date="2021-05" db="EMBL/GenBank/DDBJ databases">
        <authorList>
            <person name="Alioto T."/>
            <person name="Alioto T."/>
            <person name="Gomez Garrido J."/>
        </authorList>
    </citation>
    <scope>NUCLEOTIDE SEQUENCE</scope>
</reference>
<evidence type="ECO:0000256" key="3">
    <source>
        <dbReference type="ARBA" id="ARBA00022475"/>
    </source>
</evidence>
<comment type="subcellular location">
    <subcellularLocation>
        <location evidence="1">Cell membrane</location>
        <topology evidence="1">Multi-pass membrane protein</topology>
    </subcellularLocation>
</comment>
<feature type="compositionally biased region" description="Basic and acidic residues" evidence="9">
    <location>
        <begin position="707"/>
        <end position="716"/>
    </location>
</feature>
<protein>
    <submittedName>
        <fullName evidence="13">Glutamate receptor ionotropic, kainate 4</fullName>
    </submittedName>
</protein>
<comment type="similarity">
    <text evidence="2">Belongs to the glutamate-gated ion channel (TC 1.A.10.1) family.</text>
</comment>
<accession>A0A8D8Q2J9</accession>
<dbReference type="InterPro" id="IPR001320">
    <property type="entry name" value="Iontro_rcpt_C"/>
</dbReference>
<keyword evidence="3" id="KW-1003">Cell membrane</keyword>
<keyword evidence="7 13" id="KW-0675">Receptor</keyword>
<evidence type="ECO:0000256" key="11">
    <source>
        <dbReference type="SAM" id="SignalP"/>
    </source>
</evidence>
<feature type="chain" id="PRO_5036428514" evidence="11">
    <location>
        <begin position="21"/>
        <end position="813"/>
    </location>
</feature>
<evidence type="ECO:0000256" key="2">
    <source>
        <dbReference type="ARBA" id="ARBA00008685"/>
    </source>
</evidence>
<feature type="transmembrane region" description="Helical" evidence="10">
    <location>
        <begin position="421"/>
        <end position="439"/>
    </location>
</feature>
<dbReference type="EMBL" id="HBUF01052005">
    <property type="protein sequence ID" value="CAG6622193.1"/>
    <property type="molecule type" value="Transcribed_RNA"/>
</dbReference>
<keyword evidence="6 10" id="KW-0472">Membrane</keyword>
<evidence type="ECO:0000259" key="12">
    <source>
        <dbReference type="Pfam" id="PF00060"/>
    </source>
</evidence>
<feature type="domain" description="Ionotropic glutamate receptor C-terminal" evidence="12">
    <location>
        <begin position="418"/>
        <end position="734"/>
    </location>
</feature>
<keyword evidence="8" id="KW-0325">Glycoprotein</keyword>
<dbReference type="GO" id="GO:0050906">
    <property type="term" value="P:detection of stimulus involved in sensory perception"/>
    <property type="evidence" value="ECO:0007669"/>
    <property type="project" value="UniProtKB-ARBA"/>
</dbReference>
<evidence type="ECO:0000256" key="7">
    <source>
        <dbReference type="ARBA" id="ARBA00023170"/>
    </source>
</evidence>
<evidence type="ECO:0000313" key="13">
    <source>
        <dbReference type="EMBL" id="CAG6622193.1"/>
    </source>
</evidence>
<keyword evidence="11" id="KW-0732">Signal</keyword>
<dbReference type="Gene3D" id="3.40.190.10">
    <property type="entry name" value="Periplasmic binding protein-like II"/>
    <property type="match status" value="1"/>
</dbReference>
<evidence type="ECO:0000256" key="8">
    <source>
        <dbReference type="ARBA" id="ARBA00023180"/>
    </source>
</evidence>
<dbReference type="Gene3D" id="1.10.287.70">
    <property type="match status" value="1"/>
</dbReference>
<keyword evidence="4 10" id="KW-0812">Transmembrane</keyword>
<dbReference type="EMBL" id="HBUF01052009">
    <property type="protein sequence ID" value="CAG6622202.1"/>
    <property type="molecule type" value="Transcribed_RNA"/>
</dbReference>
<evidence type="ECO:0000256" key="5">
    <source>
        <dbReference type="ARBA" id="ARBA00022989"/>
    </source>
</evidence>
<evidence type="ECO:0000256" key="9">
    <source>
        <dbReference type="SAM" id="MobiDB-lite"/>
    </source>
</evidence>
<feature type="transmembrane region" description="Helical" evidence="10">
    <location>
        <begin position="724"/>
        <end position="743"/>
    </location>
</feature>
<keyword evidence="5 10" id="KW-1133">Transmembrane helix</keyword>
<evidence type="ECO:0000256" key="6">
    <source>
        <dbReference type="ARBA" id="ARBA00023136"/>
    </source>
</evidence>
<evidence type="ECO:0000256" key="4">
    <source>
        <dbReference type="ARBA" id="ARBA00022692"/>
    </source>
</evidence>
<feature type="transmembrane region" description="Helical" evidence="10">
    <location>
        <begin position="488"/>
        <end position="513"/>
    </location>
</feature>
<proteinExistence type="inferred from homology"/>
<dbReference type="GO" id="GO:0005886">
    <property type="term" value="C:plasma membrane"/>
    <property type="evidence" value="ECO:0007669"/>
    <property type="project" value="UniProtKB-SubCell"/>
</dbReference>
<dbReference type="SUPFAM" id="SSF53850">
    <property type="entry name" value="Periplasmic binding protein-like II"/>
    <property type="match status" value="1"/>
</dbReference>
<dbReference type="GO" id="GO:0015276">
    <property type="term" value="F:ligand-gated monoatomic ion channel activity"/>
    <property type="evidence" value="ECO:0007669"/>
    <property type="project" value="InterPro"/>
</dbReference>
<dbReference type="PANTHER" id="PTHR42643:SF30">
    <property type="entry name" value="IONOTROPIC RECEPTOR 40A-RELATED"/>
    <property type="match status" value="1"/>
</dbReference>
<evidence type="ECO:0000256" key="10">
    <source>
        <dbReference type="SAM" id="Phobius"/>
    </source>
</evidence>
<feature type="region of interest" description="Disordered" evidence="9">
    <location>
        <begin position="687"/>
        <end position="716"/>
    </location>
</feature>
<organism evidence="13">
    <name type="scientific">Cacopsylla melanoneura</name>
    <dbReference type="NCBI Taxonomy" id="428564"/>
    <lineage>
        <taxon>Eukaryota</taxon>
        <taxon>Metazoa</taxon>
        <taxon>Ecdysozoa</taxon>
        <taxon>Arthropoda</taxon>
        <taxon>Hexapoda</taxon>
        <taxon>Insecta</taxon>
        <taxon>Pterygota</taxon>
        <taxon>Neoptera</taxon>
        <taxon>Paraneoptera</taxon>
        <taxon>Hemiptera</taxon>
        <taxon>Sternorrhyncha</taxon>
        <taxon>Psylloidea</taxon>
        <taxon>Psyllidae</taxon>
        <taxon>Psyllinae</taxon>
        <taxon>Cacopsylla</taxon>
    </lineage>
</organism>
<feature type="signal peptide" evidence="11">
    <location>
        <begin position="1"/>
        <end position="20"/>
    </location>
</feature>
<dbReference type="Pfam" id="PF00060">
    <property type="entry name" value="Lig_chan"/>
    <property type="match status" value="1"/>
</dbReference>
<dbReference type="AlphaFoldDB" id="A0A8D8Q2J9"/>
<dbReference type="InterPro" id="IPR052192">
    <property type="entry name" value="Insect_Ionotropic_Sensory_Rcpt"/>
</dbReference>